<sequence length="416" mass="48940">MLKKLSQQFQKISTKSFKQGVFLSCSTNKITYGFRSNRFIAKNQESNESSKMIITHEEIISFLKNNKITYRVQRSYAQLQFCPFCSKRNFDELSNQYTMGINLKNGMYNCFRSSCQSKGQWKDFLQQMTHNDPKMIVDGPIHAIPKQNNQEDVGTFDQKYELFQFHLHYQRMKLQQPKFIYEYLVGNNWEQVYDNQRGIKDEVLNKYLVGIGQDEVFDPQFKKIVMAPLIYFPMFRLLPLQQQNDSHIQNQYIQSKYNSQLYELVSCKLRGMGKENKYIQKIEPKNAMKGIFGLNLLTKDVKQIILTEGEFDAMAAYQMTGIPSISLPYGIAHFPNFLLEWINEYKELNNILVWVDDDDFGRVNSHKIATKIGHWKTRIIQPSSVNADQYPKDANDCLRYYPDRVQEYISKSITLK</sequence>
<dbReference type="InterPro" id="IPR027032">
    <property type="entry name" value="Twinkle-like"/>
</dbReference>
<dbReference type="Proteomes" id="UP000000600">
    <property type="component" value="Unassembled WGS sequence"/>
</dbReference>
<dbReference type="SUPFAM" id="SSF56731">
    <property type="entry name" value="DNA primase core"/>
    <property type="match status" value="1"/>
</dbReference>
<organism evidence="1 2">
    <name type="scientific">Paramecium tetraurelia</name>
    <dbReference type="NCBI Taxonomy" id="5888"/>
    <lineage>
        <taxon>Eukaryota</taxon>
        <taxon>Sar</taxon>
        <taxon>Alveolata</taxon>
        <taxon>Ciliophora</taxon>
        <taxon>Intramacronucleata</taxon>
        <taxon>Oligohymenophorea</taxon>
        <taxon>Peniculida</taxon>
        <taxon>Parameciidae</taxon>
        <taxon>Paramecium</taxon>
    </lineage>
</organism>
<gene>
    <name evidence="1" type="ORF">GSPATT00011504001</name>
</gene>
<evidence type="ECO:0008006" key="3">
    <source>
        <dbReference type="Google" id="ProtNLM"/>
    </source>
</evidence>
<dbReference type="GO" id="GO:0003678">
    <property type="term" value="F:DNA helicase activity"/>
    <property type="evidence" value="ECO:0000318"/>
    <property type="project" value="GO_Central"/>
</dbReference>
<keyword evidence="2" id="KW-1185">Reference proteome</keyword>
<evidence type="ECO:0000313" key="2">
    <source>
        <dbReference type="Proteomes" id="UP000000600"/>
    </source>
</evidence>
<dbReference type="RefSeq" id="XP_001443300.1">
    <property type="nucleotide sequence ID" value="XM_001443263.1"/>
</dbReference>
<dbReference type="OMA" id="FLLEWIN"/>
<reference evidence="1 2" key="1">
    <citation type="journal article" date="2006" name="Nature">
        <title>Global trends of whole-genome duplications revealed by the ciliate Paramecium tetraurelia.</title>
        <authorList>
            <consortium name="Genoscope"/>
            <person name="Aury J.-M."/>
            <person name="Jaillon O."/>
            <person name="Duret L."/>
            <person name="Noel B."/>
            <person name="Jubin C."/>
            <person name="Porcel B.M."/>
            <person name="Segurens B."/>
            <person name="Daubin V."/>
            <person name="Anthouard V."/>
            <person name="Aiach N."/>
            <person name="Arnaiz O."/>
            <person name="Billaut A."/>
            <person name="Beisson J."/>
            <person name="Blanc I."/>
            <person name="Bouhouche K."/>
            <person name="Camara F."/>
            <person name="Duharcourt S."/>
            <person name="Guigo R."/>
            <person name="Gogendeau D."/>
            <person name="Katinka M."/>
            <person name="Keller A.-M."/>
            <person name="Kissmehl R."/>
            <person name="Klotz C."/>
            <person name="Koll F."/>
            <person name="Le Moue A."/>
            <person name="Lepere C."/>
            <person name="Malinsky S."/>
            <person name="Nowacki M."/>
            <person name="Nowak J.K."/>
            <person name="Plattner H."/>
            <person name="Poulain J."/>
            <person name="Ruiz F."/>
            <person name="Serrano V."/>
            <person name="Zagulski M."/>
            <person name="Dessen P."/>
            <person name="Betermier M."/>
            <person name="Weissenbach J."/>
            <person name="Scarpelli C."/>
            <person name="Schachter V."/>
            <person name="Sperling L."/>
            <person name="Meyer E."/>
            <person name="Cohen J."/>
            <person name="Wincker P."/>
        </authorList>
    </citation>
    <scope>NUCLEOTIDE SEQUENCE [LARGE SCALE GENOMIC DNA]</scope>
    <source>
        <strain evidence="1 2">Stock d4-2</strain>
    </source>
</reference>
<protein>
    <recommendedName>
        <fullName evidence="3">Toprim domain-containing protein</fullName>
    </recommendedName>
</protein>
<dbReference type="GO" id="GO:0043139">
    <property type="term" value="F:5'-3' DNA helicase activity"/>
    <property type="evidence" value="ECO:0007669"/>
    <property type="project" value="InterPro"/>
</dbReference>
<evidence type="ECO:0000313" key="1">
    <source>
        <dbReference type="EMBL" id="CAK75903.1"/>
    </source>
</evidence>
<dbReference type="GO" id="GO:0003697">
    <property type="term" value="F:single-stranded DNA binding"/>
    <property type="evidence" value="ECO:0000318"/>
    <property type="project" value="GO_Central"/>
</dbReference>
<accession>A0CYN6</accession>
<dbReference type="HOGENOM" id="CLU_661340_0_0_1"/>
<dbReference type="eggNOG" id="KOG2373">
    <property type="taxonomic scope" value="Eukaryota"/>
</dbReference>
<dbReference type="OrthoDB" id="275278at2759"/>
<dbReference type="InParanoid" id="A0CYN6"/>
<dbReference type="EMBL" id="CT868219">
    <property type="protein sequence ID" value="CAK75903.1"/>
    <property type="molecule type" value="Genomic_DNA"/>
</dbReference>
<dbReference type="PANTHER" id="PTHR12873">
    <property type="entry name" value="T7-LIKE MITOCHONDRIAL DNA HELICASE"/>
    <property type="match status" value="1"/>
</dbReference>
<proteinExistence type="predicted"/>
<dbReference type="STRING" id="5888.A0CYN6"/>
<dbReference type="Gene3D" id="3.40.1360.10">
    <property type="match status" value="1"/>
</dbReference>
<dbReference type="PANTHER" id="PTHR12873:SF0">
    <property type="entry name" value="TWINKLE MTDNA HELICASE"/>
    <property type="match status" value="1"/>
</dbReference>
<dbReference type="GeneID" id="5029085"/>
<dbReference type="KEGG" id="ptm:GSPATT00011504001"/>
<name>A0CYN6_PARTE</name>
<dbReference type="CDD" id="cd01029">
    <property type="entry name" value="TOPRIM_primases"/>
    <property type="match status" value="1"/>
</dbReference>
<dbReference type="InterPro" id="IPR034154">
    <property type="entry name" value="TOPRIM_DnaG/twinkle"/>
</dbReference>
<dbReference type="AlphaFoldDB" id="A0CYN6"/>